<keyword evidence="3" id="KW-0175">Coiled coil</keyword>
<dbReference type="SUPFAM" id="SSF47576">
    <property type="entry name" value="Calponin-homology domain, CH-domain"/>
    <property type="match status" value="1"/>
</dbReference>
<dbReference type="InterPro" id="IPR036872">
    <property type="entry name" value="CH_dom_sf"/>
</dbReference>
<dbReference type="Proteomes" id="UP000011083">
    <property type="component" value="Unassembled WGS sequence"/>
</dbReference>
<dbReference type="InterPro" id="IPR001715">
    <property type="entry name" value="CH_dom"/>
</dbReference>
<dbReference type="OMA" id="QMMENIN"/>
<keyword evidence="1" id="KW-0677">Repeat</keyword>
<dbReference type="PANTHER" id="PTHR11915">
    <property type="entry name" value="SPECTRIN/FILAMIN RELATED CYTOSKELETAL PROTEIN"/>
    <property type="match status" value="1"/>
</dbReference>
<evidence type="ECO:0000256" key="3">
    <source>
        <dbReference type="SAM" id="Coils"/>
    </source>
</evidence>
<sequence>MADAQALEITGKASAYEPAWVLQQRKAPPLFSYVVQPMARGPRRQPIDPRHLETDLADGRKLAHVLEAVAGAQHLVSHLNSNPSNRLQQIHNCDRVLSVLREEGVPLVNIGAEDICDGNPKLLLGLLWLLILATTSPKQSGKGGEAEKGGEAKKNLLLWCQSVLNPQGLHPKDFNQSYDSRGFRWTNGLCFSGLVNALKPDAALPLHDPDAARENLEAAFRKAKELLDIPPLLEPDDLLNSDPDDKSIMTYVSYFRRWHTEHGAELGAEPVKPAAAVLVVEEKPQTPVIVPEPEPEPAPEPTVASGKQHGLNDAHILAQVEKRFCKLRALQNEKLALEAKIRVLEEKLRTAWTDERRREHERELLERLATAEKELELVSARFRVIEDSMLRKEKESKRLLEDKKELESKFNDYRRSAGEKLSKIRSDYDMLERRHQKQLFDEQNKVIDIKVKWEMAEKHTRDEKRKRIAAERRTRQLERKLAQVLMNVTHSNLWAFGDSDGAQKLFSMSEGDDDDDIPEEDEIEEEEDDDEAKAGKANKPSGEHDNWEKLLGIHAYTGEEGHNKLATPPATPTKGQK</sequence>
<gene>
    <name evidence="6" type="ORF">ACA1_283220</name>
</gene>
<dbReference type="PROSITE" id="PS00020">
    <property type="entry name" value="ACTININ_2"/>
    <property type="match status" value="1"/>
</dbReference>
<evidence type="ECO:0000256" key="1">
    <source>
        <dbReference type="ARBA" id="ARBA00022737"/>
    </source>
</evidence>
<evidence type="ECO:0000313" key="6">
    <source>
        <dbReference type="EMBL" id="ELR21125.1"/>
    </source>
</evidence>
<evidence type="ECO:0000256" key="4">
    <source>
        <dbReference type="SAM" id="MobiDB-lite"/>
    </source>
</evidence>
<feature type="coiled-coil region" evidence="3">
    <location>
        <begin position="327"/>
        <end position="416"/>
    </location>
</feature>
<feature type="region of interest" description="Disordered" evidence="4">
    <location>
        <begin position="504"/>
        <end position="577"/>
    </location>
</feature>
<dbReference type="RefSeq" id="XP_004344868.1">
    <property type="nucleotide sequence ID" value="XM_004344818.1"/>
</dbReference>
<name>L8H7M9_ACACF</name>
<feature type="domain" description="Calponin-homology (CH)" evidence="5">
    <location>
        <begin position="22"/>
        <end position="135"/>
    </location>
</feature>
<dbReference type="AlphaFoldDB" id="L8H7M9"/>
<proteinExistence type="predicted"/>
<feature type="domain" description="Calponin-homology (CH)" evidence="5">
    <location>
        <begin position="150"/>
        <end position="260"/>
    </location>
</feature>
<feature type="compositionally biased region" description="Acidic residues" evidence="4">
    <location>
        <begin position="510"/>
        <end position="531"/>
    </location>
</feature>
<dbReference type="GO" id="GO:0003779">
    <property type="term" value="F:actin binding"/>
    <property type="evidence" value="ECO:0007669"/>
    <property type="project" value="UniProtKB-KW"/>
</dbReference>
<dbReference type="EMBL" id="KB007908">
    <property type="protein sequence ID" value="ELR21125.1"/>
    <property type="molecule type" value="Genomic_DNA"/>
</dbReference>
<dbReference type="Gene3D" id="1.10.418.10">
    <property type="entry name" value="Calponin-like domain"/>
    <property type="match status" value="2"/>
</dbReference>
<keyword evidence="7" id="KW-1185">Reference proteome</keyword>
<dbReference type="InterPro" id="IPR001589">
    <property type="entry name" value="Actinin_actin-bd_CS"/>
</dbReference>
<feature type="compositionally biased region" description="Pro residues" evidence="4">
    <location>
        <begin position="290"/>
        <end position="300"/>
    </location>
</feature>
<evidence type="ECO:0000313" key="7">
    <source>
        <dbReference type="Proteomes" id="UP000011083"/>
    </source>
</evidence>
<dbReference type="GeneID" id="14922003"/>
<dbReference type="PROSITE" id="PS50021">
    <property type="entry name" value="CH"/>
    <property type="match status" value="2"/>
</dbReference>
<dbReference type="Pfam" id="PF00307">
    <property type="entry name" value="CH"/>
    <property type="match status" value="2"/>
</dbReference>
<dbReference type="KEGG" id="acan:ACA1_283220"/>
<protein>
    <submittedName>
        <fullName evidence="6">Calponin domain containing protein</fullName>
    </submittedName>
</protein>
<dbReference type="SMART" id="SM00033">
    <property type="entry name" value="CH"/>
    <property type="match status" value="2"/>
</dbReference>
<accession>L8H7M9</accession>
<organism evidence="6 7">
    <name type="scientific">Acanthamoeba castellanii (strain ATCC 30010 / Neff)</name>
    <dbReference type="NCBI Taxonomy" id="1257118"/>
    <lineage>
        <taxon>Eukaryota</taxon>
        <taxon>Amoebozoa</taxon>
        <taxon>Discosea</taxon>
        <taxon>Longamoebia</taxon>
        <taxon>Centramoebida</taxon>
        <taxon>Acanthamoebidae</taxon>
        <taxon>Acanthamoeba</taxon>
    </lineage>
</organism>
<evidence type="ECO:0000259" key="5">
    <source>
        <dbReference type="PROSITE" id="PS50021"/>
    </source>
</evidence>
<dbReference type="VEuPathDB" id="AmoebaDB:ACA1_283220"/>
<feature type="region of interest" description="Disordered" evidence="4">
    <location>
        <begin position="288"/>
        <end position="307"/>
    </location>
</feature>
<dbReference type="STRING" id="1257118.L8H7M9"/>
<dbReference type="OrthoDB" id="10057795at2759"/>
<reference evidence="6 7" key="1">
    <citation type="journal article" date="2013" name="Genome Biol.">
        <title>Genome of Acanthamoeba castellanii highlights extensive lateral gene transfer and early evolution of tyrosine kinase signaling.</title>
        <authorList>
            <person name="Clarke M."/>
            <person name="Lohan A.J."/>
            <person name="Liu B."/>
            <person name="Lagkouvardos I."/>
            <person name="Roy S."/>
            <person name="Zafar N."/>
            <person name="Bertelli C."/>
            <person name="Schilde C."/>
            <person name="Kianianmomeni A."/>
            <person name="Burglin T.R."/>
            <person name="Frech C."/>
            <person name="Turcotte B."/>
            <person name="Kopec K.O."/>
            <person name="Synnott J.M."/>
            <person name="Choo C."/>
            <person name="Paponov I."/>
            <person name="Finkler A."/>
            <person name="Soon Heng Tan C."/>
            <person name="Hutchins A.P."/>
            <person name="Weinmeier T."/>
            <person name="Rattei T."/>
            <person name="Chu J.S."/>
            <person name="Gimenez G."/>
            <person name="Irimia M."/>
            <person name="Rigden D.J."/>
            <person name="Fitzpatrick D.A."/>
            <person name="Lorenzo-Morales J."/>
            <person name="Bateman A."/>
            <person name="Chiu C.H."/>
            <person name="Tang P."/>
            <person name="Hegemann P."/>
            <person name="Fromm H."/>
            <person name="Raoult D."/>
            <person name="Greub G."/>
            <person name="Miranda-Saavedra D."/>
            <person name="Chen N."/>
            <person name="Nash P."/>
            <person name="Ginger M.L."/>
            <person name="Horn M."/>
            <person name="Schaap P."/>
            <person name="Caler L."/>
            <person name="Loftus B."/>
        </authorList>
    </citation>
    <scope>NUCLEOTIDE SEQUENCE [LARGE SCALE GENOMIC DNA]</scope>
    <source>
        <strain evidence="6 7">Neff</strain>
    </source>
</reference>
<keyword evidence="2" id="KW-0009">Actin-binding</keyword>
<evidence type="ECO:0000256" key="2">
    <source>
        <dbReference type="ARBA" id="ARBA00023203"/>
    </source>
</evidence>